<organism evidence="4 5">
    <name type="scientific">Geodia barretti</name>
    <name type="common">Barrett's horny sponge</name>
    <dbReference type="NCBI Taxonomy" id="519541"/>
    <lineage>
        <taxon>Eukaryota</taxon>
        <taxon>Metazoa</taxon>
        <taxon>Porifera</taxon>
        <taxon>Demospongiae</taxon>
        <taxon>Heteroscleromorpha</taxon>
        <taxon>Tetractinellida</taxon>
        <taxon>Astrophorina</taxon>
        <taxon>Geodiidae</taxon>
        <taxon>Geodia</taxon>
    </lineage>
</organism>
<feature type="active site" evidence="3">
    <location>
        <position position="50"/>
    </location>
</feature>
<evidence type="ECO:0000256" key="2">
    <source>
        <dbReference type="ARBA" id="ARBA00023235"/>
    </source>
</evidence>
<keyword evidence="5" id="KW-1185">Reference proteome</keyword>
<dbReference type="GO" id="GO:0005737">
    <property type="term" value="C:cytoplasm"/>
    <property type="evidence" value="ECO:0007669"/>
    <property type="project" value="TreeGrafter"/>
</dbReference>
<dbReference type="GO" id="GO:0016853">
    <property type="term" value="F:isomerase activity"/>
    <property type="evidence" value="ECO:0007669"/>
    <property type="project" value="UniProtKB-KW"/>
</dbReference>
<accession>A0AA35W9C0</accession>
<dbReference type="PANTHER" id="PTHR13774">
    <property type="entry name" value="PHENAZINE BIOSYNTHESIS PROTEIN"/>
    <property type="match status" value="1"/>
</dbReference>
<dbReference type="InterPro" id="IPR003719">
    <property type="entry name" value="Phenazine_PhzF-like"/>
</dbReference>
<evidence type="ECO:0000256" key="3">
    <source>
        <dbReference type="PIRSR" id="PIRSR016184-1"/>
    </source>
</evidence>
<dbReference type="Pfam" id="PF02567">
    <property type="entry name" value="PhzC-PhzF"/>
    <property type="match status" value="1"/>
</dbReference>
<dbReference type="Gene3D" id="3.10.310.10">
    <property type="entry name" value="Diaminopimelate Epimerase, Chain A, domain 1"/>
    <property type="match status" value="2"/>
</dbReference>
<dbReference type="EMBL" id="CASHTH010001151">
    <property type="protein sequence ID" value="CAI8012099.1"/>
    <property type="molecule type" value="Genomic_DNA"/>
</dbReference>
<comment type="caution">
    <text evidence="4">The sequence shown here is derived from an EMBL/GenBank/DDBJ whole genome shotgun (WGS) entry which is preliminary data.</text>
</comment>
<evidence type="ECO:0000313" key="5">
    <source>
        <dbReference type="Proteomes" id="UP001174909"/>
    </source>
</evidence>
<dbReference type="AlphaFoldDB" id="A0AA35W9C0"/>
<dbReference type="NCBIfam" id="TIGR00654">
    <property type="entry name" value="PhzF_family"/>
    <property type="match status" value="1"/>
</dbReference>
<dbReference type="PIRSF" id="PIRSF016184">
    <property type="entry name" value="PhzC_PhzF"/>
    <property type="match status" value="1"/>
</dbReference>
<protein>
    <submittedName>
        <fullName evidence="4">Phenazine biosynthesis-like domain-containing protein</fullName>
    </submittedName>
</protein>
<gene>
    <name evidence="4" type="ORF">GBAR_LOCUS7765</name>
</gene>
<dbReference type="PANTHER" id="PTHR13774:SF17">
    <property type="entry name" value="PHENAZINE BIOSYNTHESIS-LIKE DOMAIN-CONTAINING PROTEIN"/>
    <property type="match status" value="1"/>
</dbReference>
<evidence type="ECO:0000313" key="4">
    <source>
        <dbReference type="EMBL" id="CAI8012099.1"/>
    </source>
</evidence>
<dbReference type="SUPFAM" id="SSF54506">
    <property type="entry name" value="Diaminopimelate epimerase-like"/>
    <property type="match status" value="1"/>
</dbReference>
<keyword evidence="2" id="KW-0413">Isomerase</keyword>
<name>A0AA35W9C0_GEOBA</name>
<sequence>MEIETFVVDSFSSKPFAGNPAAVCLIRRDIADRINDVTMTKIAAEMNLSETAFVVEKEGDASTFQTGSEFGLRWFTPTVEVDLCGHATLATSAVLLHRLENPNHELRFRTKSGVLKAVRNGEEITLDFPLNPPKHIEHTSDIQPLITTAVGDIPLQDVQYSPSTKKLLLRLPDSFTRTQLENLEVDPQALKQTPQGEPLVKGVILTMRGTGEYDFLSRYFAPWVGIPEDPVTGAAHTVLASYWSEQLGKRRLFARQCSARGGDVRVEIGEGGRVFLSGRAYIVLEGKLRV</sequence>
<dbReference type="Proteomes" id="UP001174909">
    <property type="component" value="Unassembled WGS sequence"/>
</dbReference>
<reference evidence="4" key="1">
    <citation type="submission" date="2023-03" db="EMBL/GenBank/DDBJ databases">
        <authorList>
            <person name="Steffen K."/>
            <person name="Cardenas P."/>
        </authorList>
    </citation>
    <scope>NUCLEOTIDE SEQUENCE</scope>
</reference>
<evidence type="ECO:0000256" key="1">
    <source>
        <dbReference type="ARBA" id="ARBA00008270"/>
    </source>
</evidence>
<comment type="similarity">
    <text evidence="1">Belongs to the PhzF family.</text>
</comment>
<proteinExistence type="inferred from homology"/>